<reference evidence="7 8" key="1">
    <citation type="journal article" date="2014" name="Antonie Van Leeuwenhoek">
        <title>Hyphomonas beringensis sp. nov. and Hyphomonas chukchiensis sp. nov., isolated from surface seawater of the Bering Sea and Chukchi Sea.</title>
        <authorList>
            <person name="Li C."/>
            <person name="Lai Q."/>
            <person name="Li G."/>
            <person name="Dong C."/>
            <person name="Wang J."/>
            <person name="Liao Y."/>
            <person name="Shao Z."/>
        </authorList>
    </citation>
    <scope>NUCLEOTIDE SEQUENCE [LARGE SCALE GENOMIC DNA]</scope>
    <source>
        <strain evidence="7 8">22II1-22F38</strain>
    </source>
</reference>
<keyword evidence="3 5" id="KW-1133">Transmembrane helix</keyword>
<protein>
    <submittedName>
        <fullName evidence="6">Isoprenylcysteine carboxylmethyltransferase family protein</fullName>
    </submittedName>
</protein>
<dbReference type="eggNOG" id="COG2020">
    <property type="taxonomic scope" value="Bacteria"/>
</dbReference>
<accession>A0A059E6V4</accession>
<dbReference type="EMBL" id="AWFH01000005">
    <property type="protein sequence ID" value="KCZ63674.1"/>
    <property type="molecule type" value="Genomic_DNA"/>
</dbReference>
<evidence type="ECO:0000256" key="4">
    <source>
        <dbReference type="ARBA" id="ARBA00023136"/>
    </source>
</evidence>
<reference evidence="6 9" key="2">
    <citation type="journal article" date="2018" name="Nat. Biotechnol.">
        <title>A standardized bacterial taxonomy based on genome phylogeny substantially revises the tree of life.</title>
        <authorList>
            <person name="Parks D.H."/>
            <person name="Chuvochina M."/>
            <person name="Waite D.W."/>
            <person name="Rinke C."/>
            <person name="Skarshewski A."/>
            <person name="Chaumeil P.A."/>
            <person name="Hugenholtz P."/>
        </authorList>
    </citation>
    <scope>NUCLEOTIDE SEQUENCE [LARGE SCALE GENOMIC DNA]</scope>
    <source>
        <strain evidence="6">UBA8557</strain>
    </source>
</reference>
<dbReference type="PANTHER" id="PTHR12714:SF24">
    <property type="entry name" value="SLR1182 PROTEIN"/>
    <property type="match status" value="1"/>
</dbReference>
<comment type="caution">
    <text evidence="7">The sequence shown here is derived from an EMBL/GenBank/DDBJ whole genome shotgun (WGS) entry which is preliminary data.</text>
</comment>
<keyword evidence="4 5" id="KW-0472">Membrane</keyword>
<evidence type="ECO:0000313" key="8">
    <source>
        <dbReference type="Proteomes" id="UP000024547"/>
    </source>
</evidence>
<dbReference type="AlphaFoldDB" id="A0A059E6V4"/>
<evidence type="ECO:0000256" key="3">
    <source>
        <dbReference type="ARBA" id="ARBA00022989"/>
    </source>
</evidence>
<feature type="transmembrane region" description="Helical" evidence="5">
    <location>
        <begin position="89"/>
        <end position="119"/>
    </location>
</feature>
<dbReference type="InterPro" id="IPR007318">
    <property type="entry name" value="Phopholipid_MeTrfase"/>
</dbReference>
<keyword evidence="8" id="KW-1185">Reference proteome</keyword>
<dbReference type="Proteomes" id="UP000259173">
    <property type="component" value="Unassembled WGS sequence"/>
</dbReference>
<name>A0A059E6V4_9PROT</name>
<evidence type="ECO:0000313" key="6">
    <source>
        <dbReference type="EMBL" id="HAE93030.1"/>
    </source>
</evidence>
<dbReference type="STRING" id="1280948.HY36_14375"/>
<evidence type="ECO:0000256" key="5">
    <source>
        <dbReference type="SAM" id="Phobius"/>
    </source>
</evidence>
<dbReference type="Gene3D" id="1.20.120.1630">
    <property type="match status" value="1"/>
</dbReference>
<keyword evidence="6" id="KW-0489">Methyltransferase</keyword>
<dbReference type="OrthoDB" id="9811969at2"/>
<keyword evidence="2 5" id="KW-0812">Transmembrane</keyword>
<dbReference type="PATRIC" id="fig|1280948.3.peg.1110"/>
<comment type="subcellular location">
    <subcellularLocation>
        <location evidence="1">Endomembrane system</location>
        <topology evidence="1">Multi-pass membrane protein</topology>
    </subcellularLocation>
</comment>
<dbReference type="Proteomes" id="UP000024547">
    <property type="component" value="Unassembled WGS sequence"/>
</dbReference>
<proteinExistence type="predicted"/>
<sequence>MSLRIPPLVQVLICGAIGWGLSSVTPFLAFEGVWRSAAALLFIAAGMAILALALGAFIRARTTVNPLAPEEAATLVTTGLYRISRNPMYLAMAAILTGGAFLMGNLSAFVAPILFVWLMTEFQIKPEERALQARFGEAFDAYRIRTRRWI</sequence>
<evidence type="ECO:0000313" key="7">
    <source>
        <dbReference type="EMBL" id="KCZ63674.1"/>
    </source>
</evidence>
<organism evidence="7 8">
    <name type="scientific">Hyphomonas atlantica</name>
    <dbReference type="NCBI Taxonomy" id="1280948"/>
    <lineage>
        <taxon>Bacteria</taxon>
        <taxon>Pseudomonadati</taxon>
        <taxon>Pseudomonadota</taxon>
        <taxon>Alphaproteobacteria</taxon>
        <taxon>Hyphomonadales</taxon>
        <taxon>Hyphomonadaceae</taxon>
        <taxon>Hyphomonas</taxon>
    </lineage>
</organism>
<dbReference type="PANTHER" id="PTHR12714">
    <property type="entry name" value="PROTEIN-S ISOPRENYLCYSTEINE O-METHYLTRANSFERASE"/>
    <property type="match status" value="1"/>
</dbReference>
<evidence type="ECO:0000313" key="9">
    <source>
        <dbReference type="Proteomes" id="UP000259173"/>
    </source>
</evidence>
<gene>
    <name evidence="6" type="ORF">DCG65_00615</name>
    <name evidence="7" type="ORF">HY36_14375</name>
</gene>
<feature type="transmembrane region" description="Helical" evidence="5">
    <location>
        <begin position="36"/>
        <end position="58"/>
    </location>
</feature>
<dbReference type="RefSeq" id="WP_034827847.1">
    <property type="nucleotide sequence ID" value="NZ_AWFH01000005.1"/>
</dbReference>
<dbReference type="EMBL" id="DMBR01000017">
    <property type="protein sequence ID" value="HAE93030.1"/>
    <property type="molecule type" value="Genomic_DNA"/>
</dbReference>
<evidence type="ECO:0000256" key="1">
    <source>
        <dbReference type="ARBA" id="ARBA00004127"/>
    </source>
</evidence>
<dbReference type="GO" id="GO:0032259">
    <property type="term" value="P:methylation"/>
    <property type="evidence" value="ECO:0007669"/>
    <property type="project" value="UniProtKB-KW"/>
</dbReference>
<dbReference type="GO" id="GO:0008168">
    <property type="term" value="F:methyltransferase activity"/>
    <property type="evidence" value="ECO:0007669"/>
    <property type="project" value="UniProtKB-KW"/>
</dbReference>
<feature type="transmembrane region" description="Helical" evidence="5">
    <location>
        <begin position="7"/>
        <end position="30"/>
    </location>
</feature>
<evidence type="ECO:0000256" key="2">
    <source>
        <dbReference type="ARBA" id="ARBA00022692"/>
    </source>
</evidence>
<dbReference type="GO" id="GO:0012505">
    <property type="term" value="C:endomembrane system"/>
    <property type="evidence" value="ECO:0007669"/>
    <property type="project" value="UniProtKB-SubCell"/>
</dbReference>
<dbReference type="Pfam" id="PF04191">
    <property type="entry name" value="PEMT"/>
    <property type="match status" value="1"/>
</dbReference>
<keyword evidence="6" id="KW-0808">Transferase</keyword>